<dbReference type="EMBL" id="JAMFTS010000005">
    <property type="protein sequence ID" value="KAJ4745154.1"/>
    <property type="molecule type" value="Genomic_DNA"/>
</dbReference>
<comment type="similarity">
    <text evidence="2">Belongs to the bHLH protein family.</text>
</comment>
<keyword evidence="4 8" id="KW-0238">DNA-binding</keyword>
<evidence type="ECO:0000256" key="2">
    <source>
        <dbReference type="ARBA" id="ARBA00005510"/>
    </source>
</evidence>
<dbReference type="Pfam" id="PF00010">
    <property type="entry name" value="HLH"/>
    <property type="match status" value="1"/>
</dbReference>
<evidence type="ECO:0000313" key="9">
    <source>
        <dbReference type="Proteomes" id="UP001140206"/>
    </source>
</evidence>
<dbReference type="GO" id="GO:0046983">
    <property type="term" value="F:protein dimerization activity"/>
    <property type="evidence" value="ECO:0007669"/>
    <property type="project" value="InterPro"/>
</dbReference>
<evidence type="ECO:0000256" key="6">
    <source>
        <dbReference type="ARBA" id="ARBA00023242"/>
    </source>
</evidence>
<feature type="domain" description="BHLH" evidence="7">
    <location>
        <begin position="81"/>
        <end position="132"/>
    </location>
</feature>
<name>A0AAV8BPY8_9POAL</name>
<dbReference type="PANTHER" id="PTHR11969">
    <property type="entry name" value="MAX DIMERIZATION, MAD"/>
    <property type="match status" value="1"/>
</dbReference>
<keyword evidence="5" id="KW-0804">Transcription</keyword>
<proteinExistence type="inferred from homology"/>
<dbReference type="SMART" id="SM00353">
    <property type="entry name" value="HLH"/>
    <property type="match status" value="1"/>
</dbReference>
<dbReference type="SUPFAM" id="SSF47459">
    <property type="entry name" value="HLH, helix-loop-helix DNA-binding domain"/>
    <property type="match status" value="1"/>
</dbReference>
<dbReference type="GO" id="GO:0005634">
    <property type="term" value="C:nucleus"/>
    <property type="evidence" value="ECO:0007669"/>
    <property type="project" value="UniProtKB-SubCell"/>
</dbReference>
<keyword evidence="9" id="KW-1185">Reference proteome</keyword>
<evidence type="ECO:0000259" key="7">
    <source>
        <dbReference type="PROSITE" id="PS50888"/>
    </source>
</evidence>
<comment type="caution">
    <text evidence="8">The sequence shown here is derived from an EMBL/GenBank/DDBJ whole genome shotgun (WGS) entry which is preliminary data.</text>
</comment>
<dbReference type="Gene3D" id="4.10.280.10">
    <property type="entry name" value="Helix-loop-helix DNA-binding domain"/>
    <property type="match status" value="1"/>
</dbReference>
<sequence>MALEAVVFPRDFVDCKMKKCSYNYDPSAQSQEKNIDGSASCSSNVKIRDYAELSGQAAVVESGKRKRRRVKTVKNKEEVESQRMIHITVERNRRRLMNEYLAILRSLMPASYAQRGDQASIVGGAINFVKELEQQVQSLDASKRAKDGATDSPPFSDFFTFPQYTCINRQLVAPNNGSSSDSVADIEVTMVESHANVRVLSRRLPKQLVKMLMGLESLRLTTLHLNLTTTVDQMVLYCFSLKVEDDSLLSSVDDIATAMHQMIRMIDKECSCT</sequence>
<evidence type="ECO:0000256" key="5">
    <source>
        <dbReference type="ARBA" id="ARBA00023163"/>
    </source>
</evidence>
<dbReference type="AlphaFoldDB" id="A0AAV8BPY8"/>
<dbReference type="GO" id="GO:0000978">
    <property type="term" value="F:RNA polymerase II cis-regulatory region sequence-specific DNA binding"/>
    <property type="evidence" value="ECO:0007669"/>
    <property type="project" value="TreeGrafter"/>
</dbReference>
<keyword evidence="6" id="KW-0539">Nucleus</keyword>
<keyword evidence="3" id="KW-0805">Transcription regulation</keyword>
<dbReference type="Proteomes" id="UP001140206">
    <property type="component" value="Chromosome 5"/>
</dbReference>
<evidence type="ECO:0000256" key="3">
    <source>
        <dbReference type="ARBA" id="ARBA00023015"/>
    </source>
</evidence>
<dbReference type="InterPro" id="IPR036638">
    <property type="entry name" value="HLH_DNA-bd_sf"/>
</dbReference>
<dbReference type="PANTHER" id="PTHR11969:SF54">
    <property type="entry name" value="MAD-LIKE PROTEIN 1"/>
    <property type="match status" value="1"/>
</dbReference>
<evidence type="ECO:0000256" key="1">
    <source>
        <dbReference type="ARBA" id="ARBA00004123"/>
    </source>
</evidence>
<evidence type="ECO:0000313" key="8">
    <source>
        <dbReference type="EMBL" id="KAJ4745154.1"/>
    </source>
</evidence>
<gene>
    <name evidence="8" type="ORF">LUZ62_079559</name>
</gene>
<reference evidence="8" key="1">
    <citation type="submission" date="2022-08" db="EMBL/GenBank/DDBJ databases">
        <authorList>
            <person name="Marques A."/>
        </authorList>
    </citation>
    <scope>NUCLEOTIDE SEQUENCE</scope>
    <source>
        <strain evidence="8">RhyPub2mFocal</strain>
        <tissue evidence="8">Leaves</tissue>
    </source>
</reference>
<evidence type="ECO:0000256" key="4">
    <source>
        <dbReference type="ARBA" id="ARBA00023125"/>
    </source>
</evidence>
<comment type="subcellular location">
    <subcellularLocation>
        <location evidence="1">Nucleus</location>
    </subcellularLocation>
</comment>
<organism evidence="8 9">
    <name type="scientific">Rhynchospora pubera</name>
    <dbReference type="NCBI Taxonomy" id="906938"/>
    <lineage>
        <taxon>Eukaryota</taxon>
        <taxon>Viridiplantae</taxon>
        <taxon>Streptophyta</taxon>
        <taxon>Embryophyta</taxon>
        <taxon>Tracheophyta</taxon>
        <taxon>Spermatophyta</taxon>
        <taxon>Magnoliopsida</taxon>
        <taxon>Liliopsida</taxon>
        <taxon>Poales</taxon>
        <taxon>Cyperaceae</taxon>
        <taxon>Cyperoideae</taxon>
        <taxon>Rhynchosporeae</taxon>
        <taxon>Rhynchospora</taxon>
    </lineage>
</organism>
<dbReference type="InterPro" id="IPR011598">
    <property type="entry name" value="bHLH_dom"/>
</dbReference>
<protein>
    <submittedName>
        <fullName evidence="8">Basic helix-loop-helix (BHLH) DNA-binding superfamily</fullName>
    </submittedName>
</protein>
<dbReference type="PROSITE" id="PS50888">
    <property type="entry name" value="BHLH"/>
    <property type="match status" value="1"/>
</dbReference>
<accession>A0AAV8BPY8</accession>
<dbReference type="GO" id="GO:0000981">
    <property type="term" value="F:DNA-binding transcription factor activity, RNA polymerase II-specific"/>
    <property type="evidence" value="ECO:0007669"/>
    <property type="project" value="TreeGrafter"/>
</dbReference>